<dbReference type="InterPro" id="IPR036890">
    <property type="entry name" value="HATPase_C_sf"/>
</dbReference>
<feature type="transmembrane region" description="Helical" evidence="14">
    <location>
        <begin position="153"/>
        <end position="174"/>
    </location>
</feature>
<dbReference type="CDD" id="cd16922">
    <property type="entry name" value="HATPase_EvgS-ArcB-TorS-like"/>
    <property type="match status" value="1"/>
</dbReference>
<evidence type="ECO:0000259" key="15">
    <source>
        <dbReference type="PROSITE" id="PS50109"/>
    </source>
</evidence>
<keyword evidence="6 14" id="KW-0812">Transmembrane</keyword>
<reference evidence="18" key="1">
    <citation type="submission" date="2009-12" db="EMBL/GenBank/DDBJ databases">
        <title>Complete sequence of Treponema azotonutricium strain ZAS-9.</title>
        <authorList>
            <person name="Tetu S.G."/>
            <person name="Matson E."/>
            <person name="Ren Q."/>
            <person name="Seshadri R."/>
            <person name="Elbourne L."/>
            <person name="Hassan K.A."/>
            <person name="Durkin A."/>
            <person name="Radune D."/>
            <person name="Mohamoud Y."/>
            <person name="Shay R."/>
            <person name="Jin S."/>
            <person name="Zhang X."/>
            <person name="Lucey K."/>
            <person name="Ballor N.R."/>
            <person name="Ottesen E."/>
            <person name="Rosenthal R."/>
            <person name="Allen A."/>
            <person name="Leadbetter J.R."/>
            <person name="Paulsen I.T."/>
        </authorList>
    </citation>
    <scope>NUCLEOTIDE SEQUENCE [LARGE SCALE GENOMIC DNA]</scope>
    <source>
        <strain evidence="18">ATCC BAA-888 / DSM 13862 / ZAS-9</strain>
    </source>
</reference>
<dbReference type="InterPro" id="IPR001789">
    <property type="entry name" value="Sig_transdc_resp-reg_receiver"/>
</dbReference>
<dbReference type="GO" id="GO:0005524">
    <property type="term" value="F:ATP binding"/>
    <property type="evidence" value="ECO:0007669"/>
    <property type="project" value="UniProtKB-KW"/>
</dbReference>
<dbReference type="SUPFAM" id="SSF47384">
    <property type="entry name" value="Homodimeric domain of signal transducing histidine kinase"/>
    <property type="match status" value="1"/>
</dbReference>
<keyword evidence="7" id="KW-0547">Nucleotide-binding</keyword>
<dbReference type="EC" id="2.7.13.3" evidence="3"/>
<dbReference type="Pfam" id="PF00072">
    <property type="entry name" value="Response_reg"/>
    <property type="match status" value="1"/>
</dbReference>
<feature type="transmembrane region" description="Helical" evidence="14">
    <location>
        <begin position="20"/>
        <end position="41"/>
    </location>
</feature>
<evidence type="ECO:0000313" key="18">
    <source>
        <dbReference type="Proteomes" id="UP000009222"/>
    </source>
</evidence>
<dbReference type="SUPFAM" id="SSF52172">
    <property type="entry name" value="CheY-like"/>
    <property type="match status" value="1"/>
</dbReference>
<comment type="subcellular location">
    <subcellularLocation>
        <location evidence="2">Membrane</location>
    </subcellularLocation>
</comment>
<dbReference type="FunCoup" id="F5Y7B3">
    <property type="interactions" value="303"/>
</dbReference>
<keyword evidence="9" id="KW-0067">ATP-binding</keyword>
<keyword evidence="4 12" id="KW-0597">Phosphoprotein</keyword>
<evidence type="ECO:0000259" key="16">
    <source>
        <dbReference type="PROSITE" id="PS50110"/>
    </source>
</evidence>
<evidence type="ECO:0000256" key="5">
    <source>
        <dbReference type="ARBA" id="ARBA00022679"/>
    </source>
</evidence>
<dbReference type="CDD" id="cd17546">
    <property type="entry name" value="REC_hyHK_CKI1_RcsC-like"/>
    <property type="match status" value="1"/>
</dbReference>
<dbReference type="InterPro" id="IPR005467">
    <property type="entry name" value="His_kinase_dom"/>
</dbReference>
<gene>
    <name evidence="17" type="ordered locus">TREAZ_3520</name>
</gene>
<sequence length="593" mass="65445">MLTGGKYSHLRDETDMDAVIRLIVLNITYTFASFLILGMGVSDMQGGLVSQGLIHLIIGFMILVNLMLLRTELPFIVGGLIVISIFGGFCGVSIFAKDEMDGFSSLWIYSYPLMSIFTLGLPVGLIPAVILFIITIIGTFVPGLAKFDYSVPQAIIISGVYFFVMGLTIVYEYVRSMKDQWLFRQDAALRQAKEQAEQANNAKSNFLATMSHEIRTPMNAIIGMTAIARKANETGRKDYCLEKIDEASTHLLGVINDILDMSKIEVDKFELSYTEFDFKQMLDRVVTMLEFRLGEKRQKLALNMDPAIPRRIISDEQRLAQVITNLVTNAIKFTPDQGNIAISTRKTSEDPGCCILEITITDTGIGISKEQQAKLFQPFVQVDSSISRKFGGTGLGLVISRKIIEMMNGGIRIESEPGKGSSFIFTIQAAIPEASEQPSSPALAEGPEIPVELPAEPSGEISFAGKRILLAEDVEINREIVITILEPTGLSIDEAENGQEAYDKFIANPEAYDLIFMDIHMPGVDGYESTRLIRAFEADRTQAKPVPIIAMTANVFKEDVEKCLAAGMNGHIGKPLEFDEVMHILRSYLAAAK</sequence>
<dbReference type="GO" id="GO:0016020">
    <property type="term" value="C:membrane"/>
    <property type="evidence" value="ECO:0007669"/>
    <property type="project" value="UniProtKB-SubCell"/>
</dbReference>
<dbReference type="Gene3D" id="3.30.565.10">
    <property type="entry name" value="Histidine kinase-like ATPase, C-terminal domain"/>
    <property type="match status" value="1"/>
</dbReference>
<feature type="coiled-coil region" evidence="13">
    <location>
        <begin position="182"/>
        <end position="209"/>
    </location>
</feature>
<reference evidence="17 18" key="2">
    <citation type="journal article" date="2011" name="ISME J.">
        <title>RNA-seq reveals cooperative metabolic interactions between two termite-gut spirochete species in co-culture.</title>
        <authorList>
            <person name="Rosenthal A.Z."/>
            <person name="Matson E.G."/>
            <person name="Eldar A."/>
            <person name="Leadbetter J.R."/>
        </authorList>
    </citation>
    <scope>NUCLEOTIDE SEQUENCE [LARGE SCALE GENOMIC DNA]</scope>
    <source>
        <strain evidence="18">ATCC BAA-888 / DSM 13862 / ZAS-9</strain>
    </source>
</reference>
<dbReference type="FunFam" id="1.10.287.130:FF:000004">
    <property type="entry name" value="Ethylene receptor 1"/>
    <property type="match status" value="1"/>
</dbReference>
<dbReference type="GO" id="GO:0000155">
    <property type="term" value="F:phosphorelay sensor kinase activity"/>
    <property type="evidence" value="ECO:0007669"/>
    <property type="project" value="InterPro"/>
</dbReference>
<feature type="transmembrane region" description="Helical" evidence="14">
    <location>
        <begin position="75"/>
        <end position="96"/>
    </location>
</feature>
<dbReference type="Gene3D" id="3.40.50.2300">
    <property type="match status" value="1"/>
</dbReference>
<accession>F5Y7B3</accession>
<dbReference type="PANTHER" id="PTHR45339:SF5">
    <property type="entry name" value="HISTIDINE KINASE"/>
    <property type="match status" value="1"/>
</dbReference>
<dbReference type="InterPro" id="IPR003661">
    <property type="entry name" value="HisK_dim/P_dom"/>
</dbReference>
<dbReference type="STRING" id="545695.TREAZ_3520"/>
<feature type="transmembrane region" description="Helical" evidence="14">
    <location>
        <begin position="108"/>
        <end position="141"/>
    </location>
</feature>
<comment type="catalytic activity">
    <reaction evidence="1">
        <text>ATP + protein L-histidine = ADP + protein N-phospho-L-histidine.</text>
        <dbReference type="EC" id="2.7.13.3"/>
    </reaction>
</comment>
<dbReference type="CDD" id="cd00082">
    <property type="entry name" value="HisKA"/>
    <property type="match status" value="1"/>
</dbReference>
<evidence type="ECO:0000256" key="12">
    <source>
        <dbReference type="PROSITE-ProRule" id="PRU00169"/>
    </source>
</evidence>
<dbReference type="PRINTS" id="PR00344">
    <property type="entry name" value="BCTRLSENSOR"/>
</dbReference>
<dbReference type="SUPFAM" id="SSF55874">
    <property type="entry name" value="ATPase domain of HSP90 chaperone/DNA topoisomerase II/histidine kinase"/>
    <property type="match status" value="1"/>
</dbReference>
<proteinExistence type="predicted"/>
<feature type="domain" description="Histidine kinase" evidence="15">
    <location>
        <begin position="209"/>
        <end position="431"/>
    </location>
</feature>
<dbReference type="InterPro" id="IPR011006">
    <property type="entry name" value="CheY-like_superfamily"/>
</dbReference>
<keyword evidence="18" id="KW-1185">Reference proteome</keyword>
<dbReference type="PROSITE" id="PS50110">
    <property type="entry name" value="RESPONSE_REGULATORY"/>
    <property type="match status" value="1"/>
</dbReference>
<dbReference type="InterPro" id="IPR004358">
    <property type="entry name" value="Sig_transdc_His_kin-like_C"/>
</dbReference>
<dbReference type="InterPro" id="IPR003594">
    <property type="entry name" value="HATPase_dom"/>
</dbReference>
<dbReference type="Pfam" id="PF02518">
    <property type="entry name" value="HATPase_c"/>
    <property type="match status" value="1"/>
</dbReference>
<feature type="modified residue" description="4-aspartylphosphate" evidence="12">
    <location>
        <position position="518"/>
    </location>
</feature>
<evidence type="ECO:0000256" key="2">
    <source>
        <dbReference type="ARBA" id="ARBA00004370"/>
    </source>
</evidence>
<keyword evidence="13" id="KW-0175">Coiled coil</keyword>
<dbReference type="PROSITE" id="PS50109">
    <property type="entry name" value="HIS_KIN"/>
    <property type="match status" value="1"/>
</dbReference>
<evidence type="ECO:0000256" key="9">
    <source>
        <dbReference type="ARBA" id="ARBA00022840"/>
    </source>
</evidence>
<feature type="transmembrane region" description="Helical" evidence="14">
    <location>
        <begin position="53"/>
        <end position="69"/>
    </location>
</feature>
<dbReference type="HOGENOM" id="CLU_000445_114_15_12"/>
<dbReference type="SMART" id="SM00448">
    <property type="entry name" value="REC"/>
    <property type="match status" value="1"/>
</dbReference>
<keyword evidence="8 17" id="KW-0418">Kinase</keyword>
<dbReference type="SMART" id="SM00388">
    <property type="entry name" value="HisKA"/>
    <property type="match status" value="1"/>
</dbReference>
<evidence type="ECO:0000256" key="8">
    <source>
        <dbReference type="ARBA" id="ARBA00022777"/>
    </source>
</evidence>
<dbReference type="Proteomes" id="UP000009222">
    <property type="component" value="Chromosome"/>
</dbReference>
<keyword evidence="10 14" id="KW-1133">Transmembrane helix</keyword>
<dbReference type="SMART" id="SM00387">
    <property type="entry name" value="HATPase_c"/>
    <property type="match status" value="1"/>
</dbReference>
<evidence type="ECO:0000256" key="1">
    <source>
        <dbReference type="ARBA" id="ARBA00000085"/>
    </source>
</evidence>
<dbReference type="EMBL" id="CP001841">
    <property type="protein sequence ID" value="AEF82457.1"/>
    <property type="molecule type" value="Genomic_DNA"/>
</dbReference>
<name>F5Y7B3_LEAAZ</name>
<evidence type="ECO:0000256" key="3">
    <source>
        <dbReference type="ARBA" id="ARBA00012438"/>
    </source>
</evidence>
<dbReference type="AlphaFoldDB" id="F5Y7B3"/>
<feature type="domain" description="Response regulatory" evidence="16">
    <location>
        <begin position="467"/>
        <end position="589"/>
    </location>
</feature>
<evidence type="ECO:0000256" key="7">
    <source>
        <dbReference type="ARBA" id="ARBA00022741"/>
    </source>
</evidence>
<evidence type="ECO:0000256" key="6">
    <source>
        <dbReference type="ARBA" id="ARBA00022692"/>
    </source>
</evidence>
<dbReference type="InParanoid" id="F5Y7B3"/>
<protein>
    <recommendedName>
        <fullName evidence="3">histidine kinase</fullName>
        <ecNumber evidence="3">2.7.13.3</ecNumber>
    </recommendedName>
</protein>
<evidence type="ECO:0000256" key="4">
    <source>
        <dbReference type="ARBA" id="ARBA00022553"/>
    </source>
</evidence>
<evidence type="ECO:0000313" key="17">
    <source>
        <dbReference type="EMBL" id="AEF82457.1"/>
    </source>
</evidence>
<evidence type="ECO:0000256" key="10">
    <source>
        <dbReference type="ARBA" id="ARBA00022989"/>
    </source>
</evidence>
<dbReference type="InterPro" id="IPR036097">
    <property type="entry name" value="HisK_dim/P_sf"/>
</dbReference>
<dbReference type="eggNOG" id="COG0642">
    <property type="taxonomic scope" value="Bacteria"/>
</dbReference>
<organism evidence="17 18">
    <name type="scientific">Leadbettera azotonutricia (strain ATCC BAA-888 / DSM 13862 / ZAS-9)</name>
    <name type="common">Treponema azotonutricium</name>
    <dbReference type="NCBI Taxonomy" id="545695"/>
    <lineage>
        <taxon>Bacteria</taxon>
        <taxon>Pseudomonadati</taxon>
        <taxon>Spirochaetota</taxon>
        <taxon>Spirochaetia</taxon>
        <taxon>Spirochaetales</taxon>
        <taxon>Breznakiellaceae</taxon>
        <taxon>Leadbettera</taxon>
    </lineage>
</organism>
<dbReference type="Gene3D" id="1.10.287.130">
    <property type="match status" value="1"/>
</dbReference>
<keyword evidence="11 14" id="KW-0472">Membrane</keyword>
<dbReference type="Pfam" id="PF00512">
    <property type="entry name" value="HisKA"/>
    <property type="match status" value="1"/>
</dbReference>
<evidence type="ECO:0000256" key="14">
    <source>
        <dbReference type="SAM" id="Phobius"/>
    </source>
</evidence>
<dbReference type="KEGG" id="taz:TREAZ_3520"/>
<evidence type="ECO:0000256" key="11">
    <source>
        <dbReference type="ARBA" id="ARBA00023136"/>
    </source>
</evidence>
<keyword evidence="5" id="KW-0808">Transferase</keyword>
<dbReference type="FunFam" id="3.30.565.10:FF:000010">
    <property type="entry name" value="Sensor histidine kinase RcsC"/>
    <property type="match status" value="1"/>
</dbReference>
<dbReference type="PANTHER" id="PTHR45339">
    <property type="entry name" value="HYBRID SIGNAL TRANSDUCTION HISTIDINE KINASE J"/>
    <property type="match status" value="1"/>
</dbReference>
<evidence type="ECO:0000256" key="13">
    <source>
        <dbReference type="SAM" id="Coils"/>
    </source>
</evidence>